<dbReference type="Proteomes" id="UP000588051">
    <property type="component" value="Unassembled WGS sequence"/>
</dbReference>
<organism evidence="1 2">
    <name type="scientific">Undibacterium oligocarboniphilum</name>
    <dbReference type="NCBI Taxonomy" id="666702"/>
    <lineage>
        <taxon>Bacteria</taxon>
        <taxon>Pseudomonadati</taxon>
        <taxon>Pseudomonadota</taxon>
        <taxon>Betaproteobacteria</taxon>
        <taxon>Burkholderiales</taxon>
        <taxon>Oxalobacteraceae</taxon>
        <taxon>Undibacterium</taxon>
    </lineage>
</organism>
<accession>A0A850QNH9</accession>
<evidence type="ECO:0000313" key="1">
    <source>
        <dbReference type="EMBL" id="NVO78933.1"/>
    </source>
</evidence>
<dbReference type="EMBL" id="JABXYJ010000008">
    <property type="protein sequence ID" value="NVO78933.1"/>
    <property type="molecule type" value="Genomic_DNA"/>
</dbReference>
<name>A0A850QNH9_9BURK</name>
<gene>
    <name evidence="1" type="ORF">HV832_13975</name>
</gene>
<evidence type="ECO:0000313" key="2">
    <source>
        <dbReference type="Proteomes" id="UP000588051"/>
    </source>
</evidence>
<keyword evidence="2" id="KW-1185">Reference proteome</keyword>
<proteinExistence type="predicted"/>
<reference evidence="1 2" key="1">
    <citation type="submission" date="2020-06" db="EMBL/GenBank/DDBJ databases">
        <authorList>
            <person name="Qiu C."/>
            <person name="Liu Z."/>
        </authorList>
    </citation>
    <scope>NUCLEOTIDE SEQUENCE [LARGE SCALE GENOMIC DNA]</scope>
    <source>
        <strain evidence="1 2">EM 1</strain>
    </source>
</reference>
<comment type="caution">
    <text evidence="1">The sequence shown here is derived from an EMBL/GenBank/DDBJ whole genome shotgun (WGS) entry which is preliminary data.</text>
</comment>
<dbReference type="RefSeq" id="WP_176804468.1">
    <property type="nucleotide sequence ID" value="NZ_JABXYJ010000008.1"/>
</dbReference>
<sequence>MNYTFELPLQIFILKHRNIRMYWMGSFTNLVACTRAINEWELDPLETLVVMSGNLPAMTADEHAAQVQDIQSEIDELGKRLLTVRSLDEKVYVKFRMKEFELKLKQFRLHYFNFVKQGRPANRPVQRRENYAAANT</sequence>
<protein>
    <submittedName>
        <fullName evidence="1">Uncharacterized protein</fullName>
    </submittedName>
</protein>
<dbReference type="AlphaFoldDB" id="A0A850QNH9"/>